<dbReference type="RefSeq" id="WP_154570783.1">
    <property type="nucleotide sequence ID" value="NZ_VWSJ01000015.1"/>
</dbReference>
<dbReference type="SUPFAM" id="SSF160387">
    <property type="entry name" value="NosL/MerB-like"/>
    <property type="match status" value="2"/>
</dbReference>
<sequence>MRINFFIAFIIFAINLFAREPFLAQNGDKKFFCSYSAKNLKDFYKTSVIINLEDGTIMQYCSIGEMAMDSMIEDVVLSSASVFDYFSGEMIKAKNAFFVVGMDGEFAFKNENDAKNFAFKYKARVVDFDLAYEVGFLRVKKNTELNHFKNIKRNYKIGEKIYKNLCQEISKKDYRFINELKSDIFKKCKNIDDKKADYVTNFLWNYSSKTDSKIVVPSSAKCPICGMFVYKYPRWATYLKLENREYFFDGVKDMMKFLYENLDENLNKNIEIFVSDYYSQNKIDARNAFYVFGSDVFGPMGNELIPFENLKDANIFKLEHKGLKIYKFSEISKSVLCRLESKEC</sequence>
<comment type="caution">
    <text evidence="1">The sequence shown here is derived from an EMBL/GenBank/DDBJ whole genome shotgun (WGS) entry which is preliminary data.</text>
</comment>
<keyword evidence="2" id="KW-1185">Reference proteome</keyword>
<dbReference type="EMBL" id="VWSJ01000015">
    <property type="protein sequence ID" value="MSN96512.1"/>
    <property type="molecule type" value="Genomic_DNA"/>
</dbReference>
<reference evidence="1 2" key="2">
    <citation type="submission" date="2020-03" db="EMBL/GenBank/DDBJ databases">
        <title>Campylobacter portucalensis sp. nov., a new species of Campylobacter isolated from the reproductive tract of bulls.</title>
        <authorList>
            <person name="Silva M.F."/>
            <person name="Pereira G."/>
            <person name="Carneiro C."/>
            <person name="Hemphill A."/>
            <person name="Mateus L."/>
            <person name="Lopes-Da-Costa L."/>
            <person name="Silva E."/>
        </authorList>
    </citation>
    <scope>NUCLEOTIDE SEQUENCE [LARGE SCALE GENOMIC DNA]</scope>
    <source>
        <strain evidence="1 2">FMV-PI01</strain>
    </source>
</reference>
<dbReference type="Gene3D" id="3.30.70.2050">
    <property type="match status" value="1"/>
</dbReference>
<dbReference type="PANTHER" id="PTHR41247">
    <property type="entry name" value="HTH-TYPE TRANSCRIPTIONAL REPRESSOR YCNK"/>
    <property type="match status" value="1"/>
</dbReference>
<reference evidence="1 2" key="1">
    <citation type="submission" date="2019-09" db="EMBL/GenBank/DDBJ databases">
        <authorList>
            <person name="Silva M."/>
            <person name="Pereira G."/>
            <person name="Lopes-Da-Costa L."/>
            <person name="Silva E."/>
        </authorList>
    </citation>
    <scope>NUCLEOTIDE SEQUENCE [LARGE SCALE GENOMIC DNA]</scope>
    <source>
        <strain evidence="1 2">FMV-PI01</strain>
    </source>
</reference>
<accession>A0A6L5WJ67</accession>
<evidence type="ECO:0000313" key="2">
    <source>
        <dbReference type="Proteomes" id="UP000476338"/>
    </source>
</evidence>
<name>A0A6L5WJ67_9BACT</name>
<protein>
    <recommendedName>
        <fullName evidence="3">NosL family protein</fullName>
    </recommendedName>
</protein>
<evidence type="ECO:0000313" key="1">
    <source>
        <dbReference type="EMBL" id="MSN96512.1"/>
    </source>
</evidence>
<proteinExistence type="predicted"/>
<dbReference type="InterPro" id="IPR008719">
    <property type="entry name" value="N2O_reductase_NosL"/>
</dbReference>
<gene>
    <name evidence="1" type="ORF">F1B92_04905</name>
</gene>
<evidence type="ECO:0008006" key="3">
    <source>
        <dbReference type="Google" id="ProtNLM"/>
    </source>
</evidence>
<dbReference type="AlphaFoldDB" id="A0A6L5WJ67"/>
<dbReference type="PANTHER" id="PTHR41247:SF1">
    <property type="entry name" value="HTH-TYPE TRANSCRIPTIONAL REPRESSOR YCNK"/>
    <property type="match status" value="1"/>
</dbReference>
<dbReference type="Pfam" id="PF05573">
    <property type="entry name" value="NosL"/>
    <property type="match status" value="1"/>
</dbReference>
<dbReference type="Proteomes" id="UP000476338">
    <property type="component" value="Unassembled WGS sequence"/>
</dbReference>
<organism evidence="1 2">
    <name type="scientific">Campylobacter portucalensis</name>
    <dbReference type="NCBI Taxonomy" id="2608384"/>
    <lineage>
        <taxon>Bacteria</taxon>
        <taxon>Pseudomonadati</taxon>
        <taxon>Campylobacterota</taxon>
        <taxon>Epsilonproteobacteria</taxon>
        <taxon>Campylobacterales</taxon>
        <taxon>Campylobacteraceae</taxon>
        <taxon>Campylobacter</taxon>
    </lineage>
</organism>